<dbReference type="SUPFAM" id="SSF161098">
    <property type="entry name" value="MetI-like"/>
    <property type="match status" value="1"/>
</dbReference>
<dbReference type="RefSeq" id="WP_031504998.1">
    <property type="nucleotide sequence ID" value="NC_022795.1"/>
</dbReference>
<evidence type="ECO:0000313" key="9">
    <source>
        <dbReference type="EMBL" id="AJC73710.1"/>
    </source>
</evidence>
<dbReference type="Gene3D" id="1.10.3720.10">
    <property type="entry name" value="MetI-like"/>
    <property type="match status" value="1"/>
</dbReference>
<dbReference type="Proteomes" id="UP000077469">
    <property type="component" value="Chromosome"/>
</dbReference>
<dbReference type="STRING" id="1123384.AJ81_05245"/>
<evidence type="ECO:0000256" key="7">
    <source>
        <dbReference type="RuleBase" id="RU363032"/>
    </source>
</evidence>
<evidence type="ECO:0000256" key="1">
    <source>
        <dbReference type="ARBA" id="ARBA00004651"/>
    </source>
</evidence>
<keyword evidence="6 7" id="KW-0472">Membrane</keyword>
<evidence type="ECO:0000256" key="3">
    <source>
        <dbReference type="ARBA" id="ARBA00022475"/>
    </source>
</evidence>
<keyword evidence="2 7" id="KW-0813">Transport</keyword>
<dbReference type="InterPro" id="IPR000515">
    <property type="entry name" value="MetI-like"/>
</dbReference>
<comment type="similarity">
    <text evidence="7">Belongs to the binding-protein-dependent transport system permease family.</text>
</comment>
<feature type="transmembrane region" description="Helical" evidence="7">
    <location>
        <begin position="199"/>
        <end position="223"/>
    </location>
</feature>
<name>A0A0X1KR95_9THEM</name>
<dbReference type="PANTHER" id="PTHR43744:SF8">
    <property type="entry name" value="SN-GLYCEROL-3-PHOSPHATE TRANSPORT SYSTEM PERMEASE PROTEIN UGPE"/>
    <property type="match status" value="1"/>
</dbReference>
<dbReference type="CDD" id="cd06261">
    <property type="entry name" value="TM_PBP2"/>
    <property type="match status" value="1"/>
</dbReference>
<accession>A0A0X1KR95</accession>
<keyword evidence="4 7" id="KW-0812">Transmembrane</keyword>
<reference evidence="9 10" key="1">
    <citation type="submission" date="2014-01" db="EMBL/GenBank/DDBJ databases">
        <title>Genome sequencing of Thermotog hypogea.</title>
        <authorList>
            <person name="Zhang X."/>
            <person name="Alvare G."/>
            <person name="Fristensky B."/>
            <person name="Chen L."/>
            <person name="Suen T."/>
            <person name="Chen Q."/>
            <person name="Ma K."/>
        </authorList>
    </citation>
    <scope>NUCLEOTIDE SEQUENCE [LARGE SCALE GENOMIC DNA]</scope>
    <source>
        <strain evidence="9 10">DSM 11164</strain>
    </source>
</reference>
<evidence type="ECO:0000256" key="4">
    <source>
        <dbReference type="ARBA" id="ARBA00022692"/>
    </source>
</evidence>
<proteinExistence type="inferred from homology"/>
<organism evidence="9 10">
    <name type="scientific">Pseudothermotoga hypogea DSM 11164 = NBRC 106472</name>
    <dbReference type="NCBI Taxonomy" id="1123384"/>
    <lineage>
        <taxon>Bacteria</taxon>
        <taxon>Thermotogati</taxon>
        <taxon>Thermotogota</taxon>
        <taxon>Thermotogae</taxon>
        <taxon>Thermotogales</taxon>
        <taxon>Thermotogaceae</taxon>
        <taxon>Pseudothermotoga</taxon>
    </lineage>
</organism>
<dbReference type="EMBL" id="CP007141">
    <property type="protein sequence ID" value="AJC73710.1"/>
    <property type="molecule type" value="Genomic_DNA"/>
</dbReference>
<dbReference type="GO" id="GO:0005886">
    <property type="term" value="C:plasma membrane"/>
    <property type="evidence" value="ECO:0007669"/>
    <property type="project" value="UniProtKB-SubCell"/>
</dbReference>
<comment type="subcellular location">
    <subcellularLocation>
        <location evidence="1 7">Cell membrane</location>
        <topology evidence="1 7">Multi-pass membrane protein</topology>
    </subcellularLocation>
</comment>
<evidence type="ECO:0000256" key="6">
    <source>
        <dbReference type="ARBA" id="ARBA00023136"/>
    </source>
</evidence>
<feature type="transmembrane region" description="Helical" evidence="7">
    <location>
        <begin position="365"/>
        <end position="389"/>
    </location>
</feature>
<feature type="transmembrane region" description="Helical" evidence="7">
    <location>
        <begin position="235"/>
        <end position="256"/>
    </location>
</feature>
<dbReference type="PROSITE" id="PS50928">
    <property type="entry name" value="ABC_TM1"/>
    <property type="match status" value="1"/>
</dbReference>
<protein>
    <submittedName>
        <fullName evidence="9">ABC transporter permease</fullName>
    </submittedName>
</protein>
<feature type="transmembrane region" description="Helical" evidence="7">
    <location>
        <begin position="268"/>
        <end position="289"/>
    </location>
</feature>
<feature type="domain" description="ABC transmembrane type-1" evidence="8">
    <location>
        <begin position="200"/>
        <end position="389"/>
    </location>
</feature>
<sequence>MKVLVYSLLVLFLVISLFPTFLMFSTSFVPEGDLFNRTIEKTVSDFEAPRTVLLTRVRPIGKAFELVKDEKNSFARLDSSKEVIGLAFSMGSSDINRLSHLVFKVRASSALKMNFFFKDIRESVEKFAEIVIDPTSQWKTMRVNVEPKKLTLDVLHISQLRITIEGDGTLEIDDVILVNRYPTLYNFVKVLREDYFRRYLLNSTVVSVCSVFGNLFFCSLVAYAFARKQFRMKELLFSIVLSTMMIPPQVTIIPTFILMRKLNLINTYWALILPNLVTPFGIFLMRQYFEQLPLELDQAARIDGAGDFRIFWNVLLPLSKPALSVLGINTFVLTWNDVFYPLILTTSREMRTVQIGLALYQKLNVFTWPTLMAASTIAGLPIIIVFLIFEKRIISGILEGAIKS</sequence>
<keyword evidence="10" id="KW-1185">Reference proteome</keyword>
<evidence type="ECO:0000256" key="5">
    <source>
        <dbReference type="ARBA" id="ARBA00022989"/>
    </source>
</evidence>
<keyword evidence="5 7" id="KW-1133">Transmembrane helix</keyword>
<dbReference type="KEGG" id="phy:AJ81_05245"/>
<evidence type="ECO:0000313" key="10">
    <source>
        <dbReference type="Proteomes" id="UP000077469"/>
    </source>
</evidence>
<dbReference type="GO" id="GO:0055085">
    <property type="term" value="P:transmembrane transport"/>
    <property type="evidence" value="ECO:0007669"/>
    <property type="project" value="InterPro"/>
</dbReference>
<dbReference type="PaxDb" id="1123384-AJ81_05245"/>
<evidence type="ECO:0000259" key="8">
    <source>
        <dbReference type="PROSITE" id="PS50928"/>
    </source>
</evidence>
<feature type="transmembrane region" description="Helical" evidence="7">
    <location>
        <begin position="6"/>
        <end position="29"/>
    </location>
</feature>
<dbReference type="AlphaFoldDB" id="A0A0X1KR95"/>
<keyword evidence="3" id="KW-1003">Cell membrane</keyword>
<dbReference type="PATRIC" id="fig|1123384.7.peg.1035"/>
<gene>
    <name evidence="9" type="ORF">AJ81_05245</name>
</gene>
<dbReference type="OrthoDB" id="9771544at2"/>
<dbReference type="Pfam" id="PF00528">
    <property type="entry name" value="BPD_transp_1"/>
    <property type="match status" value="1"/>
</dbReference>
<dbReference type="PANTHER" id="PTHR43744">
    <property type="entry name" value="ABC TRANSPORTER PERMEASE PROTEIN MG189-RELATED-RELATED"/>
    <property type="match status" value="1"/>
</dbReference>
<dbReference type="InterPro" id="IPR035906">
    <property type="entry name" value="MetI-like_sf"/>
</dbReference>
<evidence type="ECO:0000256" key="2">
    <source>
        <dbReference type="ARBA" id="ARBA00022448"/>
    </source>
</evidence>